<evidence type="ECO:0000256" key="1">
    <source>
        <dbReference type="SAM" id="Phobius"/>
    </source>
</evidence>
<keyword evidence="1" id="KW-1133">Transmembrane helix</keyword>
<evidence type="ECO:0000313" key="3">
    <source>
        <dbReference type="Proteomes" id="UP000198804"/>
    </source>
</evidence>
<keyword evidence="3" id="KW-1185">Reference proteome</keyword>
<protein>
    <submittedName>
        <fullName evidence="2">Uncharacterized protein</fullName>
    </submittedName>
</protein>
<evidence type="ECO:0000313" key="2">
    <source>
        <dbReference type="EMBL" id="SFK52877.1"/>
    </source>
</evidence>
<reference evidence="3" key="1">
    <citation type="submission" date="2016-10" db="EMBL/GenBank/DDBJ databases">
        <authorList>
            <person name="Varghese N."/>
            <person name="Submissions S."/>
        </authorList>
    </citation>
    <scope>NUCLEOTIDE SEQUENCE [LARGE SCALE GENOMIC DNA]</scope>
    <source>
        <strain evidence="3">CGMCC 1.6474</strain>
    </source>
</reference>
<dbReference type="STRING" id="414703.SAMN04488125_102290"/>
<dbReference type="AlphaFoldDB" id="A0A1I4A9V7"/>
<dbReference type="Proteomes" id="UP000198804">
    <property type="component" value="Unassembled WGS sequence"/>
</dbReference>
<feature type="transmembrane region" description="Helical" evidence="1">
    <location>
        <begin position="21"/>
        <end position="43"/>
    </location>
</feature>
<dbReference type="EMBL" id="FOSV01000002">
    <property type="protein sequence ID" value="SFK52877.1"/>
    <property type="molecule type" value="Genomic_DNA"/>
</dbReference>
<organism evidence="2 3">
    <name type="scientific">Methylorubrum salsuginis</name>
    <dbReference type="NCBI Taxonomy" id="414703"/>
    <lineage>
        <taxon>Bacteria</taxon>
        <taxon>Pseudomonadati</taxon>
        <taxon>Pseudomonadota</taxon>
        <taxon>Alphaproteobacteria</taxon>
        <taxon>Hyphomicrobiales</taxon>
        <taxon>Methylobacteriaceae</taxon>
        <taxon>Methylorubrum</taxon>
    </lineage>
</organism>
<name>A0A1I4A9V7_9HYPH</name>
<dbReference type="RefSeq" id="WP_280142581.1">
    <property type="nucleotide sequence ID" value="NZ_FOSV01000002.1"/>
</dbReference>
<proteinExistence type="predicted"/>
<accession>A0A1I4A9V7</accession>
<keyword evidence="1" id="KW-0812">Transmembrane</keyword>
<keyword evidence="1" id="KW-0472">Membrane</keyword>
<sequence>MIRAGGADRLPRRSLFRSGASLRLAAALVLAGLLWAVILWAMAA</sequence>
<gene>
    <name evidence="2" type="ORF">SAMN04488125_102290</name>
</gene>